<evidence type="ECO:0000259" key="18">
    <source>
        <dbReference type="PROSITE" id="PS51379"/>
    </source>
</evidence>
<evidence type="ECO:0000256" key="17">
    <source>
        <dbReference type="RuleBase" id="RU364041"/>
    </source>
</evidence>
<keyword evidence="7 17" id="KW-0288">FMN</keyword>
<keyword evidence="6 17" id="KW-0285">Flavoprotein</keyword>
<evidence type="ECO:0000256" key="6">
    <source>
        <dbReference type="ARBA" id="ARBA00022630"/>
    </source>
</evidence>
<dbReference type="InterPro" id="IPR009051">
    <property type="entry name" value="Helical_ferredxn"/>
</dbReference>
<dbReference type="CDD" id="cd02940">
    <property type="entry name" value="DHPD_FMN"/>
    <property type="match status" value="1"/>
</dbReference>
<organism evidence="19">
    <name type="scientific">Ascaris suum</name>
    <name type="common">Pig roundworm</name>
    <name type="synonym">Ascaris lumbricoides</name>
    <dbReference type="NCBI Taxonomy" id="6253"/>
    <lineage>
        <taxon>Eukaryota</taxon>
        <taxon>Metazoa</taxon>
        <taxon>Ecdysozoa</taxon>
        <taxon>Nematoda</taxon>
        <taxon>Chromadorea</taxon>
        <taxon>Rhabditida</taxon>
        <taxon>Spirurina</taxon>
        <taxon>Ascaridomorpha</taxon>
        <taxon>Ascaridoidea</taxon>
        <taxon>Ascarididae</taxon>
        <taxon>Ascaris</taxon>
    </lineage>
</organism>
<dbReference type="GO" id="GO:0046872">
    <property type="term" value="F:metal ion binding"/>
    <property type="evidence" value="ECO:0007669"/>
    <property type="project" value="UniProtKB-KW"/>
</dbReference>
<comment type="cofactor">
    <cofactor evidence="2 17">
        <name>FAD</name>
        <dbReference type="ChEBI" id="CHEBI:57692"/>
    </cofactor>
</comment>
<keyword evidence="8" id="KW-0479">Metal-binding</keyword>
<evidence type="ECO:0000256" key="15">
    <source>
        <dbReference type="ARBA" id="ARBA00023014"/>
    </source>
</evidence>
<dbReference type="GO" id="GO:0050661">
    <property type="term" value="F:NADP binding"/>
    <property type="evidence" value="ECO:0007669"/>
    <property type="project" value="TreeGrafter"/>
</dbReference>
<evidence type="ECO:0000256" key="2">
    <source>
        <dbReference type="ARBA" id="ARBA00001974"/>
    </source>
</evidence>
<dbReference type="FunFam" id="3.30.70.20:FF:000023">
    <property type="entry name" value="Dihydropyrimidine dehydrogenase [NADP(+)]"/>
    <property type="match status" value="1"/>
</dbReference>
<dbReference type="FunFam" id="1.10.1060.10:FF:000007">
    <property type="entry name" value="Dihydropyrimidine dehydrogenase [NADP(+)]"/>
    <property type="match status" value="1"/>
</dbReference>
<evidence type="ECO:0000256" key="14">
    <source>
        <dbReference type="ARBA" id="ARBA00023004"/>
    </source>
</evidence>
<comment type="similarity">
    <text evidence="4 17">Belongs to the dihydropyrimidine dehydrogenase family.</text>
</comment>
<comment type="cofactor">
    <cofactor evidence="17">
        <name>[4Fe-4S] cluster</name>
        <dbReference type="ChEBI" id="CHEBI:49883"/>
    </cofactor>
    <text evidence="17">Binds 4 [4Fe-4S] clusters. Contains approximately 16 iron atoms per subunit.</text>
</comment>
<dbReference type="InterPro" id="IPR036188">
    <property type="entry name" value="FAD/NAD-bd_sf"/>
</dbReference>
<sequence length="1059" mass="116614">MFQRLFESTTSKSRFFSSNRFVHRFTCFDDSKKALLALNPRVNKNARVVPCTITKEEKLKWKRNANKSCMSCEKTYVNDFRDVKHTTLSERGALREALRCLKCADAPCQKSCPTQLDVKSFITSIANKNYYGAARQIFSDNPLGLTCGMVCPTSDLCVGSCNLYGSEEGPINIGGLQQFATEVFKKMNIRQIVSKEVLMKRNDSHRQPIALLGCGPASISCASFLCRLGYTDVTIYEKNDFIGGLSSSEIPQFRLPYDVVDFEIQLAKDIGVKIVTGRKLHTSDLTLKKLHNEMGFKAVFIGIGLPEPKHDPVFNEVNESNGYYTSKSFLPMVAMSSKPGMCCGCKSTRLPSLKGHVIVLGAGDTAMDCATSALRCGANRVTIVLRKSLNTMRAVPEEVETAREERCEFIPYMEPKKVNVKDGRIVSVVFRKTEQDLDGNWYADDDQTLTLKADYVISAFGSTLGDPQVMKAMSPIKLNRWGCPEVCQTTAATSEPWVFCGGDVAGIAETTVESVNDGKVAAWSIHKYLQGLYGNDVGDEPQLPMFYTPIDEVDISVNMCGLKFENPFGLASAPPTTSGAMCRRAFEQGWSFILTKTFSLDKDLVTNVSPRIVRGTTSGHLYGPQQGSFLNIELISEKTAEYWLTCIGELKRDFPSKIIIASIMASFNQDDWIELASRAEAAGADALELNLSCPHGMGERGMGLACGQDPNMVRSICQWVRSAVEIPFFAKMTPNVTDIRTIAKAAKDGNADGVTATNTVSGLMSLKEDGSAWPSVGVERRTTYGGVSGSAIRPIALRAVSAIANALPGFPILATGGIESAETGLQFLHAGASVLQVCSAVQNQDYTLIDDYCTGLRALLYLSGVKSLKDWNGQSPPVQKHQLGKPILIHNMHIPNFGKYRKQRAQREQQLLRNVDLLDSTQTEFSTRPDNRPEHIPTINEIIGKSLPQIGSYGDLDNKQQVVALIDDDLCINCGKCYMVCNDSGYQAITFDKETHRAFVTDDCTGCTLCYSVCPIPECIKMVRNVSRWSNVQPLTSLIEGLHRVVTQQRQRPPSTEKC</sequence>
<proteinExistence type="evidence at transcript level"/>
<evidence type="ECO:0000256" key="8">
    <source>
        <dbReference type="ARBA" id="ARBA00022723"/>
    </source>
</evidence>
<keyword evidence="9" id="KW-0677">Repeat</keyword>
<dbReference type="EC" id="1.3.1.2" evidence="17"/>
<keyword evidence="11 17" id="KW-0274">FAD</keyword>
<dbReference type="Gene3D" id="3.20.20.70">
    <property type="entry name" value="Aldolase class I"/>
    <property type="match status" value="1"/>
</dbReference>
<dbReference type="Pfam" id="PF01180">
    <property type="entry name" value="DHO_dh"/>
    <property type="match status" value="1"/>
</dbReference>
<dbReference type="InterPro" id="IPR017896">
    <property type="entry name" value="4Fe4S_Fe-S-bd"/>
</dbReference>
<protein>
    <recommendedName>
        <fullName evidence="17">Dihydropyrimidine dehydrogenase [NADP(+)]</fullName>
        <shortName evidence="17">DHPDHase</shortName>
        <shortName evidence="17">DPD</shortName>
        <ecNumber evidence="17">1.3.1.2</ecNumber>
    </recommendedName>
    <alternativeName>
        <fullName evidence="17">Dihydrothymine dehydrogenase</fullName>
    </alternativeName>
    <alternativeName>
        <fullName evidence="17">Dihydrouracil dehydrogenase</fullName>
    </alternativeName>
</protein>
<dbReference type="FunFam" id="3.20.20.70:FF:000027">
    <property type="entry name" value="Dihydropyrimidine dehydrogenase [NADP(+)]"/>
    <property type="match status" value="1"/>
</dbReference>
<evidence type="ECO:0000256" key="11">
    <source>
        <dbReference type="ARBA" id="ARBA00022827"/>
    </source>
</evidence>
<dbReference type="AlphaFoldDB" id="F1KRR3"/>
<name>F1KRR3_ASCSU</name>
<dbReference type="InterPro" id="IPR017900">
    <property type="entry name" value="4Fe4S_Fe_S_CS"/>
</dbReference>
<dbReference type="Gene3D" id="1.10.1060.10">
    <property type="entry name" value="Alpha-helical ferredoxin"/>
    <property type="match status" value="1"/>
</dbReference>
<keyword evidence="14 17" id="KW-0408">Iron</keyword>
<dbReference type="Pfam" id="PF14697">
    <property type="entry name" value="Fer4_21"/>
    <property type="match status" value="1"/>
</dbReference>
<keyword evidence="15" id="KW-0411">Iron-sulfur</keyword>
<dbReference type="GO" id="GO:0017113">
    <property type="term" value="F:dihydropyrimidine dehydrogenase (NADP+) activity"/>
    <property type="evidence" value="ECO:0007669"/>
    <property type="project" value="UniProtKB-EC"/>
</dbReference>
<dbReference type="PANTHER" id="PTHR43073">
    <property type="entry name" value="DIHYDROPYRIMIDINE DEHYDROGENASE [NADP(+)]"/>
    <property type="match status" value="1"/>
</dbReference>
<dbReference type="PANTHER" id="PTHR43073:SF2">
    <property type="entry name" value="DIHYDROPYRIMIDINE DEHYDROGENASE [NADP(+)]"/>
    <property type="match status" value="1"/>
</dbReference>
<keyword evidence="5 17" id="KW-0004">4Fe-4S</keyword>
<dbReference type="GO" id="GO:0006210">
    <property type="term" value="P:thymine catabolic process"/>
    <property type="evidence" value="ECO:0007669"/>
    <property type="project" value="TreeGrafter"/>
</dbReference>
<dbReference type="GO" id="GO:0005829">
    <property type="term" value="C:cytosol"/>
    <property type="evidence" value="ECO:0007669"/>
    <property type="project" value="TreeGrafter"/>
</dbReference>
<dbReference type="Gene3D" id="3.50.50.60">
    <property type="entry name" value="FAD/NAD(P)-binding domain"/>
    <property type="match status" value="2"/>
</dbReference>
<dbReference type="GO" id="GO:0002058">
    <property type="term" value="F:uracil binding"/>
    <property type="evidence" value="ECO:0007669"/>
    <property type="project" value="TreeGrafter"/>
</dbReference>
<evidence type="ECO:0000256" key="4">
    <source>
        <dbReference type="ARBA" id="ARBA00010804"/>
    </source>
</evidence>
<evidence type="ECO:0000256" key="9">
    <source>
        <dbReference type="ARBA" id="ARBA00022737"/>
    </source>
</evidence>
<dbReference type="InterPro" id="IPR013785">
    <property type="entry name" value="Aldolase_TIM"/>
</dbReference>
<dbReference type="UniPathway" id="UPA00131"/>
<comment type="cofactor">
    <cofactor evidence="1 17">
        <name>FMN</name>
        <dbReference type="ChEBI" id="CHEBI:58210"/>
    </cofactor>
</comment>
<dbReference type="PROSITE" id="PS00198">
    <property type="entry name" value="4FE4S_FER_1"/>
    <property type="match status" value="1"/>
</dbReference>
<dbReference type="InterPro" id="IPR023753">
    <property type="entry name" value="FAD/NAD-binding_dom"/>
</dbReference>
<dbReference type="InterPro" id="IPR028261">
    <property type="entry name" value="DPD_II"/>
</dbReference>
<dbReference type="SUPFAM" id="SSF51971">
    <property type="entry name" value="Nucleotide-binding domain"/>
    <property type="match status" value="2"/>
</dbReference>
<keyword evidence="12 17" id="KW-0521">NADP</keyword>
<dbReference type="PROSITE" id="PS51379">
    <property type="entry name" value="4FE4S_FER_2"/>
    <property type="match status" value="2"/>
</dbReference>
<dbReference type="InterPro" id="IPR005720">
    <property type="entry name" value="Dihydroorotate_DH_cat"/>
</dbReference>
<feature type="domain" description="4Fe-4S ferredoxin-type" evidence="18">
    <location>
        <begin position="995"/>
        <end position="1025"/>
    </location>
</feature>
<keyword evidence="10" id="KW-0547">Nucleotide-binding</keyword>
<evidence type="ECO:0000256" key="16">
    <source>
        <dbReference type="ARBA" id="ARBA00052371"/>
    </source>
</evidence>
<dbReference type="PRINTS" id="PR00419">
    <property type="entry name" value="ADXRDTASE"/>
</dbReference>
<dbReference type="GO" id="GO:0019483">
    <property type="term" value="P:beta-alanine biosynthetic process"/>
    <property type="evidence" value="ECO:0007669"/>
    <property type="project" value="UniProtKB-UniPathway"/>
</dbReference>
<comment type="function">
    <text evidence="17">Involved in pyrimidine base degradation. Catalyzes the reduction of uracil and thymine.</text>
</comment>
<dbReference type="SUPFAM" id="SSF54862">
    <property type="entry name" value="4Fe-4S ferredoxins"/>
    <property type="match status" value="1"/>
</dbReference>
<evidence type="ECO:0000256" key="1">
    <source>
        <dbReference type="ARBA" id="ARBA00001917"/>
    </source>
</evidence>
<evidence type="ECO:0000256" key="13">
    <source>
        <dbReference type="ARBA" id="ARBA00023002"/>
    </source>
</evidence>
<reference evidence="19" key="1">
    <citation type="journal article" date="2011" name="Genome Res.">
        <title>Deep small RNA sequencing from the nematode Ascaris reveals conservation, functional diversification, and novel developmental profiles.</title>
        <authorList>
            <person name="Wang J."/>
            <person name="Czech B."/>
            <person name="Crunk A."/>
            <person name="Wallace A."/>
            <person name="Mitreva M."/>
            <person name="Hannon G.J."/>
            <person name="Davis R.E."/>
        </authorList>
    </citation>
    <scope>NUCLEOTIDE SEQUENCE</scope>
</reference>
<accession>F1KRR3</accession>
<evidence type="ECO:0000313" key="19">
    <source>
        <dbReference type="EMBL" id="ADY40567.1"/>
    </source>
</evidence>
<comment type="catalytic activity">
    <reaction evidence="16 17">
        <text>5,6-dihydrouracil + NADP(+) = uracil + NADPH + H(+)</text>
        <dbReference type="Rhea" id="RHEA:18093"/>
        <dbReference type="ChEBI" id="CHEBI:15378"/>
        <dbReference type="ChEBI" id="CHEBI:15901"/>
        <dbReference type="ChEBI" id="CHEBI:17568"/>
        <dbReference type="ChEBI" id="CHEBI:57783"/>
        <dbReference type="ChEBI" id="CHEBI:58349"/>
        <dbReference type="EC" id="1.3.1.2"/>
    </reaction>
</comment>
<evidence type="ECO:0000256" key="3">
    <source>
        <dbReference type="ARBA" id="ARBA00004668"/>
    </source>
</evidence>
<evidence type="ECO:0000256" key="12">
    <source>
        <dbReference type="ARBA" id="ARBA00022857"/>
    </source>
</evidence>
<feature type="domain" description="4Fe-4S ferredoxin-type" evidence="18">
    <location>
        <begin position="962"/>
        <end position="994"/>
    </location>
</feature>
<dbReference type="Pfam" id="PF14691">
    <property type="entry name" value="Fer4_20"/>
    <property type="match status" value="1"/>
</dbReference>
<evidence type="ECO:0000256" key="7">
    <source>
        <dbReference type="ARBA" id="ARBA00022643"/>
    </source>
</evidence>
<dbReference type="Pfam" id="PF07992">
    <property type="entry name" value="Pyr_redox_2"/>
    <property type="match status" value="1"/>
</dbReference>
<dbReference type="Gene3D" id="3.30.70.20">
    <property type="match status" value="1"/>
</dbReference>
<keyword evidence="13 17" id="KW-0560">Oxidoreductase</keyword>
<dbReference type="SUPFAM" id="SSF46548">
    <property type="entry name" value="alpha-helical ferredoxin"/>
    <property type="match status" value="1"/>
</dbReference>
<dbReference type="EMBL" id="JI164796">
    <property type="protein sequence ID" value="ADY40567.1"/>
    <property type="molecule type" value="mRNA"/>
</dbReference>
<comment type="pathway">
    <text evidence="3 17">Amino-acid biosynthesis; beta-alanine biosynthesis.</text>
</comment>
<evidence type="ECO:0000256" key="10">
    <source>
        <dbReference type="ARBA" id="ARBA00022741"/>
    </source>
</evidence>
<dbReference type="GO" id="GO:0051539">
    <property type="term" value="F:4 iron, 4 sulfur cluster binding"/>
    <property type="evidence" value="ECO:0007669"/>
    <property type="project" value="UniProtKB-KW"/>
</dbReference>
<dbReference type="SUPFAM" id="SSF51395">
    <property type="entry name" value="FMN-linked oxidoreductases"/>
    <property type="match status" value="1"/>
</dbReference>
<dbReference type="FunFam" id="3.50.50.60:FF:000061">
    <property type="entry name" value="Dihydropyrimidine dehydrogenase [NADP(+)]"/>
    <property type="match status" value="1"/>
</dbReference>
<evidence type="ECO:0000256" key="5">
    <source>
        <dbReference type="ARBA" id="ARBA00022485"/>
    </source>
</evidence>
<dbReference type="GO" id="GO:0006212">
    <property type="term" value="P:uracil catabolic process"/>
    <property type="evidence" value="ECO:0007669"/>
    <property type="project" value="TreeGrafter"/>
</dbReference>